<sequence length="191" mass="21604">MEQNSAEKIAPLSSIAPSIFVPLRDDILTAEPPRDRIERLKRILQTIDYQRVGIKENLLYMFEREKRRIVLEAAEIEQQQGPPKITPGLAPNEVDEIIANMESPAEPGKDYNVRDMPGWLQATPVPPDAPLRDQTVMQLLNMAEKAVFDLEGFNRHMDGIQKRYLDCLEQETARFADIGKSSEGKSGFKGV</sequence>
<dbReference type="EMBL" id="MU853580">
    <property type="protein sequence ID" value="KAK4144111.1"/>
    <property type="molecule type" value="Genomic_DNA"/>
</dbReference>
<evidence type="ECO:0000313" key="1">
    <source>
        <dbReference type="EMBL" id="KAK4144111.1"/>
    </source>
</evidence>
<dbReference type="Proteomes" id="UP001302676">
    <property type="component" value="Unassembled WGS sequence"/>
</dbReference>
<name>A0AAN6ZP25_9PEZI</name>
<dbReference type="AlphaFoldDB" id="A0AAN6ZP25"/>
<dbReference type="GeneID" id="87813727"/>
<proteinExistence type="predicted"/>
<organism evidence="1 2">
    <name type="scientific">Dichotomopilus funicola</name>
    <dbReference type="NCBI Taxonomy" id="1934379"/>
    <lineage>
        <taxon>Eukaryota</taxon>
        <taxon>Fungi</taxon>
        <taxon>Dikarya</taxon>
        <taxon>Ascomycota</taxon>
        <taxon>Pezizomycotina</taxon>
        <taxon>Sordariomycetes</taxon>
        <taxon>Sordariomycetidae</taxon>
        <taxon>Sordariales</taxon>
        <taxon>Chaetomiaceae</taxon>
        <taxon>Dichotomopilus</taxon>
    </lineage>
</organism>
<comment type="caution">
    <text evidence="1">The sequence shown here is derived from an EMBL/GenBank/DDBJ whole genome shotgun (WGS) entry which is preliminary data.</text>
</comment>
<reference evidence="1" key="1">
    <citation type="journal article" date="2023" name="Mol. Phylogenet. Evol.">
        <title>Genome-scale phylogeny and comparative genomics of the fungal order Sordariales.</title>
        <authorList>
            <person name="Hensen N."/>
            <person name="Bonometti L."/>
            <person name="Westerberg I."/>
            <person name="Brannstrom I.O."/>
            <person name="Guillou S."/>
            <person name="Cros-Aarteil S."/>
            <person name="Calhoun S."/>
            <person name="Haridas S."/>
            <person name="Kuo A."/>
            <person name="Mondo S."/>
            <person name="Pangilinan J."/>
            <person name="Riley R."/>
            <person name="LaButti K."/>
            <person name="Andreopoulos B."/>
            <person name="Lipzen A."/>
            <person name="Chen C."/>
            <person name="Yan M."/>
            <person name="Daum C."/>
            <person name="Ng V."/>
            <person name="Clum A."/>
            <person name="Steindorff A."/>
            <person name="Ohm R.A."/>
            <person name="Martin F."/>
            <person name="Silar P."/>
            <person name="Natvig D.O."/>
            <person name="Lalanne C."/>
            <person name="Gautier V."/>
            <person name="Ament-Velasquez S.L."/>
            <person name="Kruys A."/>
            <person name="Hutchinson M.I."/>
            <person name="Powell A.J."/>
            <person name="Barry K."/>
            <person name="Miller A.N."/>
            <person name="Grigoriev I.V."/>
            <person name="Debuchy R."/>
            <person name="Gladieux P."/>
            <person name="Hiltunen Thoren M."/>
            <person name="Johannesson H."/>
        </authorList>
    </citation>
    <scope>NUCLEOTIDE SEQUENCE</scope>
    <source>
        <strain evidence="1">CBS 141.50</strain>
    </source>
</reference>
<gene>
    <name evidence="1" type="ORF">C8A04DRAFT_11840</name>
</gene>
<keyword evidence="2" id="KW-1185">Reference proteome</keyword>
<evidence type="ECO:0000313" key="2">
    <source>
        <dbReference type="Proteomes" id="UP001302676"/>
    </source>
</evidence>
<protein>
    <submittedName>
        <fullName evidence="1">Uncharacterized protein</fullName>
    </submittedName>
</protein>
<dbReference type="RefSeq" id="XP_062637482.1">
    <property type="nucleotide sequence ID" value="XM_062777114.1"/>
</dbReference>
<accession>A0AAN6ZP25</accession>
<reference evidence="1" key="2">
    <citation type="submission" date="2023-05" db="EMBL/GenBank/DDBJ databases">
        <authorList>
            <consortium name="Lawrence Berkeley National Laboratory"/>
            <person name="Steindorff A."/>
            <person name="Hensen N."/>
            <person name="Bonometti L."/>
            <person name="Westerberg I."/>
            <person name="Brannstrom I.O."/>
            <person name="Guillou S."/>
            <person name="Cros-Aarteil S."/>
            <person name="Calhoun S."/>
            <person name="Haridas S."/>
            <person name="Kuo A."/>
            <person name="Mondo S."/>
            <person name="Pangilinan J."/>
            <person name="Riley R."/>
            <person name="Labutti K."/>
            <person name="Andreopoulos B."/>
            <person name="Lipzen A."/>
            <person name="Chen C."/>
            <person name="Yanf M."/>
            <person name="Daum C."/>
            <person name="Ng V."/>
            <person name="Clum A."/>
            <person name="Ohm R."/>
            <person name="Martin F."/>
            <person name="Silar P."/>
            <person name="Natvig D."/>
            <person name="Lalanne C."/>
            <person name="Gautier V."/>
            <person name="Ament-Velasquez S.L."/>
            <person name="Kruys A."/>
            <person name="Hutchinson M.I."/>
            <person name="Powell A.J."/>
            <person name="Barry K."/>
            <person name="Miller A.N."/>
            <person name="Grigoriev I.V."/>
            <person name="Debuchy R."/>
            <person name="Gladieux P."/>
            <person name="Thoren M.H."/>
            <person name="Johannesson H."/>
        </authorList>
    </citation>
    <scope>NUCLEOTIDE SEQUENCE</scope>
    <source>
        <strain evidence="1">CBS 141.50</strain>
    </source>
</reference>